<dbReference type="PANTHER" id="PTHR47204">
    <property type="entry name" value="OS02G0168900 PROTEIN"/>
    <property type="match status" value="1"/>
</dbReference>
<dbReference type="PANTHER" id="PTHR47204:SF1">
    <property type="entry name" value="RIBONUCLEASE H2 SUBUNIT C"/>
    <property type="match status" value="1"/>
</dbReference>
<evidence type="ECO:0000256" key="1">
    <source>
        <dbReference type="SAM" id="MobiDB-lite"/>
    </source>
</evidence>
<dbReference type="AlphaFoldDB" id="A0A9P8SGB8"/>
<keyword evidence="3" id="KW-1185">Reference proteome</keyword>
<evidence type="ECO:0000313" key="3">
    <source>
        <dbReference type="Proteomes" id="UP000824596"/>
    </source>
</evidence>
<feature type="region of interest" description="Disordered" evidence="1">
    <location>
        <begin position="75"/>
        <end position="101"/>
    </location>
</feature>
<accession>A0A9P8SGB8</accession>
<protein>
    <submittedName>
        <fullName evidence="2">Ribonuclease h2 non-catalytic subunit domain-containing protein</fullName>
    </submittedName>
</protein>
<dbReference type="RefSeq" id="XP_044717818.1">
    <property type="nucleotide sequence ID" value="XM_044866931.1"/>
</dbReference>
<reference evidence="2" key="1">
    <citation type="submission" date="2021-09" db="EMBL/GenBank/DDBJ databases">
        <title>A high-quality genome of the endoparasitic fungus Hirsutella rhossiliensis with a comparison of Hirsutella genomes reveals transposable elements contributing to genome size variation.</title>
        <authorList>
            <person name="Lin R."/>
            <person name="Jiao Y."/>
            <person name="Sun X."/>
            <person name="Ling J."/>
            <person name="Xie B."/>
            <person name="Cheng X."/>
        </authorList>
    </citation>
    <scope>NUCLEOTIDE SEQUENCE</scope>
    <source>
        <strain evidence="2">HR02</strain>
    </source>
</reference>
<evidence type="ECO:0000313" key="2">
    <source>
        <dbReference type="EMBL" id="KAH0960305.1"/>
    </source>
</evidence>
<gene>
    <name evidence="2" type="ORF">HRG_08460</name>
</gene>
<dbReference type="Gene3D" id="2.40.128.680">
    <property type="match status" value="1"/>
</dbReference>
<proteinExistence type="predicted"/>
<dbReference type="OrthoDB" id="6222486at2759"/>
<dbReference type="GeneID" id="68357589"/>
<dbReference type="EMBL" id="JAIZPD010000010">
    <property type="protein sequence ID" value="KAH0960305.1"/>
    <property type="molecule type" value="Genomic_DNA"/>
</dbReference>
<dbReference type="Proteomes" id="UP000824596">
    <property type="component" value="Unassembled WGS sequence"/>
</dbReference>
<dbReference type="CDD" id="cd09271">
    <property type="entry name" value="RNase_H2-C"/>
    <property type="match status" value="1"/>
</dbReference>
<sequence length="166" mass="18240">MPEPMLAVEDHKLSRETKAVPNLLPCRLHHTGSAAPVSEYWTPIQADDSTSIAYFRGRKLRGRTLPLPDDYQGVVVERKSQEQANKQSHPQEHDQQGAGGVETDTLQVTTRFDKVLVWSHEASTDPATDPYVRGMDEWLQVAGKIHSFTEPDKAAVSPDGGGLGAV</sequence>
<dbReference type="GO" id="GO:0006401">
    <property type="term" value="P:RNA catabolic process"/>
    <property type="evidence" value="ECO:0007669"/>
    <property type="project" value="InterPro"/>
</dbReference>
<comment type="caution">
    <text evidence="2">The sequence shown here is derived from an EMBL/GenBank/DDBJ whole genome shotgun (WGS) entry which is preliminary data.</text>
</comment>
<organism evidence="2 3">
    <name type="scientific">Hirsutella rhossiliensis</name>
    <dbReference type="NCBI Taxonomy" id="111463"/>
    <lineage>
        <taxon>Eukaryota</taxon>
        <taxon>Fungi</taxon>
        <taxon>Dikarya</taxon>
        <taxon>Ascomycota</taxon>
        <taxon>Pezizomycotina</taxon>
        <taxon>Sordariomycetes</taxon>
        <taxon>Hypocreomycetidae</taxon>
        <taxon>Hypocreales</taxon>
        <taxon>Ophiocordycipitaceae</taxon>
        <taxon>Hirsutella</taxon>
    </lineage>
</organism>
<dbReference type="GO" id="GO:0032299">
    <property type="term" value="C:ribonuclease H2 complex"/>
    <property type="evidence" value="ECO:0007669"/>
    <property type="project" value="InterPro"/>
</dbReference>
<name>A0A9P8SGB8_9HYPO</name>
<dbReference type="Pfam" id="PF08615">
    <property type="entry name" value="RNase_H2_suC"/>
    <property type="match status" value="1"/>
</dbReference>
<dbReference type="InterPro" id="IPR013924">
    <property type="entry name" value="RNase_H2_suC"/>
</dbReference>